<proteinExistence type="predicted"/>
<protein>
    <submittedName>
        <fullName evidence="2">Homeobox protein aristaless-like 3 isoform X4</fullName>
    </submittedName>
</protein>
<dbReference type="Proteomes" id="UP000000437">
    <property type="component" value="Chromosome 8"/>
</dbReference>
<sequence>METESSLSFSSPPNRITPDNSPGLEHNSSSFFQCDDLQKSPHLALAHRHEFFMGRYADGGSADFTHGVSSTTPRASPGKHTKYLENINQDQKPSITEKNSSFYETNSDGDKTLSKPLGYPALDSECCGKLKEASNGLTGDSIADSIDLSGKNKKRRNRTTFSTFQLEELEKVFQKTHYPDVYAREQLALRTELTEARVQVWFQNRRAKWRKRERYGKMQEMQNSLWPSGAGATGAGGASSACVLGTENMPSSCMSPYPHPHGNLPGLMGMSASPGHHHHHHHHHHHPSHHPSINGIYSLHGFPGSLGAHTFEAGPESEYKPSGLVALRMKTKDPGSLLSWPT</sequence>
<dbReference type="RefSeq" id="XP_073766474.1">
    <property type="nucleotide sequence ID" value="XM_073910373.1"/>
</dbReference>
<evidence type="ECO:0000313" key="1">
    <source>
        <dbReference type="Proteomes" id="UP000000437"/>
    </source>
</evidence>
<evidence type="ECO:0000313" key="2">
    <source>
        <dbReference type="RefSeq" id="XP_073766474.1"/>
    </source>
</evidence>
<organism evidence="1 2">
    <name type="scientific">Danio rerio</name>
    <name type="common">Zebrafish</name>
    <name type="synonym">Brachydanio rerio</name>
    <dbReference type="NCBI Taxonomy" id="7955"/>
    <lineage>
        <taxon>Eukaryota</taxon>
        <taxon>Metazoa</taxon>
        <taxon>Chordata</taxon>
        <taxon>Craniata</taxon>
        <taxon>Vertebrata</taxon>
        <taxon>Euteleostomi</taxon>
        <taxon>Actinopterygii</taxon>
        <taxon>Neopterygii</taxon>
        <taxon>Teleostei</taxon>
        <taxon>Ostariophysi</taxon>
        <taxon>Cypriniformes</taxon>
        <taxon>Danionidae</taxon>
        <taxon>Danioninae</taxon>
        <taxon>Danio</taxon>
    </lineage>
</organism>
<reference evidence="2" key="1">
    <citation type="submission" date="2025-08" db="UniProtKB">
        <authorList>
            <consortium name="RefSeq"/>
        </authorList>
    </citation>
    <scope>IDENTIFICATION</scope>
    <source>
        <strain evidence="2">Tuebingen</strain>
        <tissue evidence="2">Fibroblasts and whole tissue</tissue>
    </source>
</reference>
<name>A0AC58G9Q7_DANRE</name>
<keyword evidence="1" id="KW-1185">Reference proteome</keyword>
<accession>A0AC58G9Q7</accession>
<gene>
    <name evidence="2" type="primary">alx3</name>
</gene>